<evidence type="ECO:0000313" key="1">
    <source>
        <dbReference type="EMBL" id="KFM77981.1"/>
    </source>
</evidence>
<evidence type="ECO:0000313" key="2">
    <source>
        <dbReference type="Proteomes" id="UP000054359"/>
    </source>
</evidence>
<protein>
    <submittedName>
        <fullName evidence="1">Uncharacterized protein</fullName>
    </submittedName>
</protein>
<dbReference type="EMBL" id="KK120291">
    <property type="protein sequence ID" value="KFM77981.1"/>
    <property type="molecule type" value="Genomic_DNA"/>
</dbReference>
<sequence length="44" mass="5163">MANILHNDLFLVYLLNLSDTFYRTPKADNEKSHPKIILSTWQNS</sequence>
<gene>
    <name evidence="1" type="ORF">X975_00264</name>
</gene>
<reference evidence="1 2" key="1">
    <citation type="submission" date="2013-11" db="EMBL/GenBank/DDBJ databases">
        <title>Genome sequencing of Stegodyphus mimosarum.</title>
        <authorList>
            <person name="Bechsgaard J."/>
        </authorList>
    </citation>
    <scope>NUCLEOTIDE SEQUENCE [LARGE SCALE GENOMIC DNA]</scope>
</reference>
<name>A0A087UKU2_STEMI</name>
<accession>A0A087UKU2</accession>
<dbReference type="AlphaFoldDB" id="A0A087UKU2"/>
<feature type="non-terminal residue" evidence="1">
    <location>
        <position position="44"/>
    </location>
</feature>
<dbReference type="Proteomes" id="UP000054359">
    <property type="component" value="Unassembled WGS sequence"/>
</dbReference>
<keyword evidence="2" id="KW-1185">Reference proteome</keyword>
<proteinExistence type="predicted"/>
<organism evidence="1 2">
    <name type="scientific">Stegodyphus mimosarum</name>
    <name type="common">African social velvet spider</name>
    <dbReference type="NCBI Taxonomy" id="407821"/>
    <lineage>
        <taxon>Eukaryota</taxon>
        <taxon>Metazoa</taxon>
        <taxon>Ecdysozoa</taxon>
        <taxon>Arthropoda</taxon>
        <taxon>Chelicerata</taxon>
        <taxon>Arachnida</taxon>
        <taxon>Araneae</taxon>
        <taxon>Araneomorphae</taxon>
        <taxon>Entelegynae</taxon>
        <taxon>Eresoidea</taxon>
        <taxon>Eresidae</taxon>
        <taxon>Stegodyphus</taxon>
    </lineage>
</organism>